<comment type="function">
    <text evidence="6">Forms part of the ribosomal stalk, playing a central role in the interaction of the ribosome with GTP-bound translation factors.</text>
</comment>
<dbReference type="GO" id="GO:0006412">
    <property type="term" value="P:translation"/>
    <property type="evidence" value="ECO:0007669"/>
    <property type="project" value="UniProtKB-UniRule"/>
</dbReference>
<dbReference type="Proteomes" id="UP000051999">
    <property type="component" value="Unassembled WGS sequence"/>
</dbReference>
<evidence type="ECO:0000256" key="4">
    <source>
        <dbReference type="ARBA" id="ARBA00026025"/>
    </source>
</evidence>
<organism evidence="7 8">
    <name type="scientific">Furfurilactobacillus rossiae DSM 15814</name>
    <dbReference type="NCBI Taxonomy" id="1114972"/>
    <lineage>
        <taxon>Bacteria</taxon>
        <taxon>Bacillati</taxon>
        <taxon>Bacillota</taxon>
        <taxon>Bacilli</taxon>
        <taxon>Lactobacillales</taxon>
        <taxon>Lactobacillaceae</taxon>
        <taxon>Furfurilactobacillus</taxon>
    </lineage>
</organism>
<keyword evidence="2 6" id="KW-0689">Ribosomal protein</keyword>
<evidence type="ECO:0000256" key="3">
    <source>
        <dbReference type="ARBA" id="ARBA00023274"/>
    </source>
</evidence>
<dbReference type="HAMAP" id="MF_00362">
    <property type="entry name" value="Ribosomal_uL10"/>
    <property type="match status" value="1"/>
</dbReference>
<sequence length="169" mass="18065">MSKETIAAKAVVVDDVAKKLSAAKSVVIVDYRGLTVEEVTDLRKQLRDSDVAMEVIKNKVLVRAAEKAGIDGLDDTFVGPTAVAFGNGDDSIAPARILAKFAKDHDVLEIKGGMMEGKVASVDEINTYATLPSREDLLSMLASELQSPIRSFAFAVKQVADNKDDEPAA</sequence>
<dbReference type="Gene3D" id="6.10.250.290">
    <property type="match status" value="1"/>
</dbReference>
<dbReference type="InterPro" id="IPR047865">
    <property type="entry name" value="Ribosomal_uL10_bac_type"/>
</dbReference>
<dbReference type="eggNOG" id="COG0244">
    <property type="taxonomic scope" value="Bacteria"/>
</dbReference>
<gene>
    <name evidence="6" type="primary">rplJ</name>
    <name evidence="7" type="ORF">FD35_GL001567</name>
</gene>
<dbReference type="GO" id="GO:0003735">
    <property type="term" value="F:structural constituent of ribosome"/>
    <property type="evidence" value="ECO:0007669"/>
    <property type="project" value="InterPro"/>
</dbReference>
<keyword evidence="8" id="KW-1185">Reference proteome</keyword>
<dbReference type="EMBL" id="AZFF01000003">
    <property type="protein sequence ID" value="KRL56480.1"/>
    <property type="molecule type" value="Genomic_DNA"/>
</dbReference>
<dbReference type="GO" id="GO:0015934">
    <property type="term" value="C:large ribosomal subunit"/>
    <property type="evidence" value="ECO:0007669"/>
    <property type="project" value="InterPro"/>
</dbReference>
<comment type="caution">
    <text evidence="7">The sequence shown here is derived from an EMBL/GenBank/DDBJ whole genome shotgun (WGS) entry which is preliminary data.</text>
</comment>
<keyword evidence="3 6" id="KW-0687">Ribonucleoprotein</keyword>
<proteinExistence type="inferred from homology"/>
<dbReference type="PANTHER" id="PTHR11560">
    <property type="entry name" value="39S RIBOSOMAL PROTEIN L10, MITOCHONDRIAL"/>
    <property type="match status" value="1"/>
</dbReference>
<dbReference type="PROSITE" id="PS01109">
    <property type="entry name" value="RIBOSOMAL_L10"/>
    <property type="match status" value="1"/>
</dbReference>
<comment type="similarity">
    <text evidence="1 6">Belongs to the universal ribosomal protein uL10 family.</text>
</comment>
<dbReference type="STRING" id="1114972.FD35_GL001567"/>
<accession>A0A0R1RHL5</accession>
<dbReference type="AlphaFoldDB" id="A0A0R1RHL5"/>
<dbReference type="CDD" id="cd05797">
    <property type="entry name" value="Ribosomal_L10"/>
    <property type="match status" value="1"/>
</dbReference>
<dbReference type="GO" id="GO:0070180">
    <property type="term" value="F:large ribosomal subunit rRNA binding"/>
    <property type="evidence" value="ECO:0007669"/>
    <property type="project" value="UniProtKB-UniRule"/>
</dbReference>
<evidence type="ECO:0000256" key="6">
    <source>
        <dbReference type="HAMAP-Rule" id="MF_00362"/>
    </source>
</evidence>
<name>A0A0R1RHL5_9LACO</name>
<dbReference type="NCBIfam" id="NF000955">
    <property type="entry name" value="PRK00099.1-1"/>
    <property type="match status" value="1"/>
</dbReference>
<dbReference type="Gene3D" id="3.30.70.1730">
    <property type="match status" value="1"/>
</dbReference>
<dbReference type="InterPro" id="IPR002363">
    <property type="entry name" value="Ribosomal_uL10_CS_bac"/>
</dbReference>
<evidence type="ECO:0000256" key="2">
    <source>
        <dbReference type="ARBA" id="ARBA00022980"/>
    </source>
</evidence>
<dbReference type="RefSeq" id="WP_017262112.1">
    <property type="nucleotide sequence ID" value="NZ_AUAW01000005.1"/>
</dbReference>
<comment type="subunit">
    <text evidence="4 6">Part of the ribosomal stalk of the 50S ribosomal subunit. The N-terminus interacts with L11 and the large rRNA to form the base of the stalk. The C-terminus forms an elongated spine to which L12 dimers bind in a sequential fashion forming a multimeric L10(L12)X complex.</text>
</comment>
<evidence type="ECO:0000313" key="8">
    <source>
        <dbReference type="Proteomes" id="UP000051999"/>
    </source>
</evidence>
<dbReference type="OrthoDB" id="9808307at2"/>
<protein>
    <recommendedName>
        <fullName evidence="5 6">Large ribosomal subunit protein uL10</fullName>
    </recommendedName>
</protein>
<dbReference type="InterPro" id="IPR001790">
    <property type="entry name" value="Ribosomal_uL10"/>
</dbReference>
<dbReference type="InterPro" id="IPR022973">
    <property type="entry name" value="Ribosomal_uL10_bac"/>
</dbReference>
<evidence type="ECO:0000256" key="1">
    <source>
        <dbReference type="ARBA" id="ARBA00008889"/>
    </source>
</evidence>
<dbReference type="PATRIC" id="fig|1114972.6.peg.1595"/>
<evidence type="ECO:0000256" key="5">
    <source>
        <dbReference type="ARBA" id="ARBA00035202"/>
    </source>
</evidence>
<dbReference type="Pfam" id="PF00466">
    <property type="entry name" value="Ribosomal_L10"/>
    <property type="match status" value="1"/>
</dbReference>
<dbReference type="InterPro" id="IPR043141">
    <property type="entry name" value="Ribosomal_uL10-like_sf"/>
</dbReference>
<keyword evidence="6" id="KW-0699">rRNA-binding</keyword>
<dbReference type="SUPFAM" id="SSF160369">
    <property type="entry name" value="Ribosomal protein L10-like"/>
    <property type="match status" value="1"/>
</dbReference>
<evidence type="ECO:0000313" key="7">
    <source>
        <dbReference type="EMBL" id="KRL56480.1"/>
    </source>
</evidence>
<reference evidence="7 8" key="1">
    <citation type="journal article" date="2015" name="Genome Announc.">
        <title>Expanding the biotechnology potential of lactobacilli through comparative genomics of 213 strains and associated genera.</title>
        <authorList>
            <person name="Sun Z."/>
            <person name="Harris H.M."/>
            <person name="McCann A."/>
            <person name="Guo C."/>
            <person name="Argimon S."/>
            <person name="Zhang W."/>
            <person name="Yang X."/>
            <person name="Jeffery I.B."/>
            <person name="Cooney J.C."/>
            <person name="Kagawa T.F."/>
            <person name="Liu W."/>
            <person name="Song Y."/>
            <person name="Salvetti E."/>
            <person name="Wrobel A."/>
            <person name="Rasinkangas P."/>
            <person name="Parkhill J."/>
            <person name="Rea M.C."/>
            <person name="O'Sullivan O."/>
            <person name="Ritari J."/>
            <person name="Douillard F.P."/>
            <person name="Paul Ross R."/>
            <person name="Yang R."/>
            <person name="Briner A.E."/>
            <person name="Felis G.E."/>
            <person name="de Vos W.M."/>
            <person name="Barrangou R."/>
            <person name="Klaenhammer T.R."/>
            <person name="Caufield P.W."/>
            <person name="Cui Y."/>
            <person name="Zhang H."/>
            <person name="O'Toole P.W."/>
        </authorList>
    </citation>
    <scope>NUCLEOTIDE SEQUENCE [LARGE SCALE GENOMIC DNA]</scope>
    <source>
        <strain evidence="7 8">DSM 15814</strain>
    </source>
</reference>
<keyword evidence="6" id="KW-0694">RNA-binding</keyword>